<feature type="domain" description="Acyltransferase 3" evidence="2">
    <location>
        <begin position="2"/>
        <end position="342"/>
    </location>
</feature>
<keyword evidence="1" id="KW-0812">Transmembrane</keyword>
<evidence type="ECO:0000313" key="3">
    <source>
        <dbReference type="EMBL" id="KAJ8020481.1"/>
    </source>
</evidence>
<feature type="transmembrane region" description="Helical" evidence="1">
    <location>
        <begin position="42"/>
        <end position="63"/>
    </location>
</feature>
<keyword evidence="1" id="KW-0472">Membrane</keyword>
<accession>A0A9Q1BAA6</accession>
<dbReference type="InterPro" id="IPR052728">
    <property type="entry name" value="O2_lipid_transport_reg"/>
</dbReference>
<feature type="transmembrane region" description="Helical" evidence="1">
    <location>
        <begin position="294"/>
        <end position="312"/>
    </location>
</feature>
<keyword evidence="4" id="KW-1185">Reference proteome</keyword>
<dbReference type="AlphaFoldDB" id="A0A9Q1BAA6"/>
<feature type="transmembrane region" description="Helical" evidence="1">
    <location>
        <begin position="214"/>
        <end position="238"/>
    </location>
</feature>
<name>A0A9Q1BAA6_HOLLE</name>
<dbReference type="Proteomes" id="UP001152320">
    <property type="component" value="Chromosome 22"/>
</dbReference>
<dbReference type="EMBL" id="JAIZAY010000022">
    <property type="protein sequence ID" value="KAJ8020481.1"/>
    <property type="molecule type" value="Genomic_DNA"/>
</dbReference>
<comment type="caution">
    <text evidence="3">The sequence shown here is derived from an EMBL/GenBank/DDBJ whole genome shotgun (WGS) entry which is preliminary data.</text>
</comment>
<keyword evidence="1" id="KW-1133">Transmembrane helix</keyword>
<dbReference type="Pfam" id="PF01757">
    <property type="entry name" value="Acyl_transf_3"/>
    <property type="match status" value="1"/>
</dbReference>
<organism evidence="3 4">
    <name type="scientific">Holothuria leucospilota</name>
    <name type="common">Black long sea cucumber</name>
    <name type="synonym">Mertensiothuria leucospilota</name>
    <dbReference type="NCBI Taxonomy" id="206669"/>
    <lineage>
        <taxon>Eukaryota</taxon>
        <taxon>Metazoa</taxon>
        <taxon>Echinodermata</taxon>
        <taxon>Eleutherozoa</taxon>
        <taxon>Echinozoa</taxon>
        <taxon>Holothuroidea</taxon>
        <taxon>Aspidochirotacea</taxon>
        <taxon>Aspidochirotida</taxon>
        <taxon>Holothuriidae</taxon>
        <taxon>Holothuria</taxon>
    </lineage>
</organism>
<feature type="transmembrane region" description="Helical" evidence="1">
    <location>
        <begin position="324"/>
        <end position="346"/>
    </location>
</feature>
<dbReference type="OrthoDB" id="207378at2759"/>
<protein>
    <submittedName>
        <fullName evidence="3">Nose resistant to fluoxetine protein 6</fullName>
    </submittedName>
</protein>
<evidence type="ECO:0000259" key="2">
    <source>
        <dbReference type="Pfam" id="PF01757"/>
    </source>
</evidence>
<feature type="transmembrane region" description="Helical" evidence="1">
    <location>
        <begin position="258"/>
        <end position="282"/>
    </location>
</feature>
<feature type="transmembrane region" description="Helical" evidence="1">
    <location>
        <begin position="136"/>
        <end position="155"/>
    </location>
</feature>
<feature type="transmembrane region" description="Helical" evidence="1">
    <location>
        <begin position="175"/>
        <end position="202"/>
    </location>
</feature>
<proteinExistence type="predicted"/>
<dbReference type="GO" id="GO:0016747">
    <property type="term" value="F:acyltransferase activity, transferring groups other than amino-acyl groups"/>
    <property type="evidence" value="ECO:0007669"/>
    <property type="project" value="InterPro"/>
</dbReference>
<evidence type="ECO:0000313" key="4">
    <source>
        <dbReference type="Proteomes" id="UP001152320"/>
    </source>
</evidence>
<gene>
    <name evidence="3" type="ORF">HOLleu_40082</name>
</gene>
<feature type="transmembrane region" description="Helical" evidence="1">
    <location>
        <begin position="6"/>
        <end position="22"/>
    </location>
</feature>
<feature type="transmembrane region" description="Helical" evidence="1">
    <location>
        <begin position="107"/>
        <end position="129"/>
    </location>
</feature>
<dbReference type="PANTHER" id="PTHR11161:SF0">
    <property type="entry name" value="O-ACYLTRANSFERASE LIKE PROTEIN"/>
    <property type="match status" value="1"/>
</dbReference>
<dbReference type="InterPro" id="IPR002656">
    <property type="entry name" value="Acyl_transf_3_dom"/>
</dbReference>
<reference evidence="3" key="1">
    <citation type="submission" date="2021-10" db="EMBL/GenBank/DDBJ databases">
        <title>Tropical sea cucumber genome reveals ecological adaptation and Cuvierian tubules defense mechanism.</title>
        <authorList>
            <person name="Chen T."/>
        </authorList>
    </citation>
    <scope>NUCLEOTIDE SEQUENCE</scope>
    <source>
        <strain evidence="3">Nanhai2018</strain>
        <tissue evidence="3">Muscle</tissue>
    </source>
</reference>
<evidence type="ECO:0000256" key="1">
    <source>
        <dbReference type="SAM" id="Phobius"/>
    </source>
</evidence>
<sequence>MGDLGVDSFFVLSGLLVTYLTLKKMKVTGGEINWPFFYLQRYVRLTPLLAFAIGAYVGLSALLGRGYQKNQIYAHHGGECARFGWTNIVYLNNLFPGPYYVSVCMGWSWYLANDMQFYIISPLFLLLLCRPSRAKLGIALTIVVTILSVIITMQFSWRFRQIDGNYPGGPPDEFALVSGVIYATPWCRIQSYTVGIFVGYLLYKVNGQKKKIPLVWNAVGWSAAMVAVFIPVFAMHFTSRDHPVPLWFGGIWMGTKRVMFASGVGWITYACITGNGGFVDAFLSAKIWLPLSRISYAAYLFHPIIMTHWIFTSKTEFHWNAYNVVYMFLSFFVVTYIVSFISSLLIEIPLVKMTKILTERPVIKVQRRGVL</sequence>
<dbReference type="PANTHER" id="PTHR11161">
    <property type="entry name" value="O-ACYLTRANSFERASE"/>
    <property type="match status" value="1"/>
</dbReference>